<keyword evidence="10" id="KW-1185">Reference proteome</keyword>
<sequence length="275" mass="30221">MRKLFFSVVLLLSIGLLAACGSDSASSGDAKADAKQVTFGATSGPYSDMVSKAIKPLLEKKGYEVKVVEFSDYIQPNLALSKDDLDANLFQHKVYMENFAKEHKLELSEIIVVPTAPMGIYSKKFNSLDEVADGSAIAIPNDPTNAARAFLILEDAGLIKLDPNADPLTVSEKDVKDNVKNLEFKPIEAAQLPRAVESVDLSAVPGNFALAAKMDLLDALQLENMPDQYRNRVVINTKDQDAQFAKDIKEVVESAEFEKIIDEEFKGFGKPEWME</sequence>
<dbReference type="GO" id="GO:0016020">
    <property type="term" value="C:membrane"/>
    <property type="evidence" value="ECO:0007669"/>
    <property type="project" value="UniProtKB-SubCell"/>
</dbReference>
<name>A0A0A8WZ51_MESS1</name>
<feature type="signal peptide" evidence="8">
    <location>
        <begin position="1"/>
        <end position="18"/>
    </location>
</feature>
<keyword evidence="5 6" id="KW-0449">Lipoprotein</keyword>
<evidence type="ECO:0000256" key="1">
    <source>
        <dbReference type="ARBA" id="ARBA00004635"/>
    </source>
</evidence>
<evidence type="ECO:0000256" key="6">
    <source>
        <dbReference type="PIRNR" id="PIRNR002854"/>
    </source>
</evidence>
<evidence type="ECO:0000256" key="5">
    <source>
        <dbReference type="ARBA" id="ARBA00023288"/>
    </source>
</evidence>
<dbReference type="Pfam" id="PF03180">
    <property type="entry name" value="Lipoprotein_9"/>
    <property type="match status" value="1"/>
</dbReference>
<keyword evidence="3" id="KW-0472">Membrane</keyword>
<dbReference type="SUPFAM" id="SSF53850">
    <property type="entry name" value="Periplasmic binding protein-like II"/>
    <property type="match status" value="1"/>
</dbReference>
<dbReference type="PANTHER" id="PTHR30429:SF0">
    <property type="entry name" value="METHIONINE-BINDING LIPOPROTEIN METQ"/>
    <property type="match status" value="1"/>
</dbReference>
<gene>
    <name evidence="9" type="ORF">SAMD00020551_1130</name>
</gene>
<keyword evidence="2 8" id="KW-0732">Signal</keyword>
<evidence type="ECO:0000313" key="10">
    <source>
        <dbReference type="Proteomes" id="UP000031014"/>
    </source>
</evidence>
<dbReference type="STRING" id="1321606.SAMD00020551_1130"/>
<dbReference type="PROSITE" id="PS51257">
    <property type="entry name" value="PROKAR_LIPOPROTEIN"/>
    <property type="match status" value="1"/>
</dbReference>
<evidence type="ECO:0000313" key="9">
    <source>
        <dbReference type="EMBL" id="GAM12995.1"/>
    </source>
</evidence>
<evidence type="ECO:0000256" key="4">
    <source>
        <dbReference type="ARBA" id="ARBA00023139"/>
    </source>
</evidence>
<dbReference type="PANTHER" id="PTHR30429">
    <property type="entry name" value="D-METHIONINE-BINDING LIPOPROTEIN METQ"/>
    <property type="match status" value="1"/>
</dbReference>
<reference evidence="9 10" key="1">
    <citation type="submission" date="2013-06" db="EMBL/GenBank/DDBJ databases">
        <title>Whole genome shotgun sequence of Bacillus selenatarsenatis SF-1.</title>
        <authorList>
            <person name="Kuroda M."/>
            <person name="Sei K."/>
            <person name="Yamashita M."/>
            <person name="Ike M."/>
        </authorList>
    </citation>
    <scope>NUCLEOTIDE SEQUENCE [LARGE SCALE GENOMIC DNA]</scope>
    <source>
        <strain evidence="9 10">SF-1</strain>
    </source>
</reference>
<feature type="lipid moiety-binding region" description="S-diacylglycerol cysteine" evidence="7">
    <location>
        <position position="20"/>
    </location>
</feature>
<evidence type="ECO:0000256" key="7">
    <source>
        <dbReference type="PIRSR" id="PIRSR002854-1"/>
    </source>
</evidence>
<evidence type="ECO:0000256" key="3">
    <source>
        <dbReference type="ARBA" id="ARBA00023136"/>
    </source>
</evidence>
<dbReference type="RefSeq" id="WP_041964880.1">
    <property type="nucleotide sequence ID" value="NZ_BASE01000023.1"/>
</dbReference>
<dbReference type="AlphaFoldDB" id="A0A0A8WZ51"/>
<dbReference type="InterPro" id="IPR004872">
    <property type="entry name" value="Lipoprotein_NlpA"/>
</dbReference>
<keyword evidence="4" id="KW-0564">Palmitate</keyword>
<dbReference type="Gene3D" id="3.40.190.10">
    <property type="entry name" value="Periplasmic binding protein-like II"/>
    <property type="match status" value="2"/>
</dbReference>
<comment type="similarity">
    <text evidence="6">Belongs to the nlpA lipoprotein family.</text>
</comment>
<comment type="subcellular location">
    <subcellularLocation>
        <location evidence="1">Membrane</location>
        <topology evidence="1">Lipid-anchor</topology>
    </subcellularLocation>
</comment>
<organism evidence="9 10">
    <name type="scientific">Mesobacillus selenatarsenatis (strain DSM 18680 / JCM 14380 / FERM P-15431 / SF-1)</name>
    <dbReference type="NCBI Taxonomy" id="1321606"/>
    <lineage>
        <taxon>Bacteria</taxon>
        <taxon>Bacillati</taxon>
        <taxon>Bacillota</taxon>
        <taxon>Bacilli</taxon>
        <taxon>Bacillales</taxon>
        <taxon>Bacillaceae</taxon>
        <taxon>Mesobacillus</taxon>
    </lineage>
</organism>
<dbReference type="EMBL" id="BASE01000023">
    <property type="protein sequence ID" value="GAM12995.1"/>
    <property type="molecule type" value="Genomic_DNA"/>
</dbReference>
<accession>A0A0A8WZ51</accession>
<dbReference type="PIRSF" id="PIRSF002854">
    <property type="entry name" value="MetQ"/>
    <property type="match status" value="1"/>
</dbReference>
<protein>
    <recommendedName>
        <fullName evidence="6">Lipoprotein</fullName>
    </recommendedName>
</protein>
<dbReference type="Proteomes" id="UP000031014">
    <property type="component" value="Unassembled WGS sequence"/>
</dbReference>
<proteinExistence type="inferred from homology"/>
<evidence type="ECO:0000256" key="2">
    <source>
        <dbReference type="ARBA" id="ARBA00022729"/>
    </source>
</evidence>
<comment type="caution">
    <text evidence="9">The sequence shown here is derived from an EMBL/GenBank/DDBJ whole genome shotgun (WGS) entry which is preliminary data.</text>
</comment>
<dbReference type="OrthoDB" id="9812878at2"/>
<evidence type="ECO:0000256" key="8">
    <source>
        <dbReference type="SAM" id="SignalP"/>
    </source>
</evidence>
<feature type="chain" id="PRO_5039596722" description="Lipoprotein" evidence="8">
    <location>
        <begin position="19"/>
        <end position="275"/>
    </location>
</feature>